<dbReference type="HOGENOM" id="CLU_3155551_0_0_5"/>
<reference evidence="1 2" key="1">
    <citation type="journal article" date="2013" name="PLoS ONE">
        <title>Poles Apart: Arctic and Antarctic Octadecabacter strains Share High Genome Plasticity and a New Type of Xanthorhodopsin.</title>
        <authorList>
            <person name="Vollmers J."/>
            <person name="Voget S."/>
            <person name="Dietrich S."/>
            <person name="Gollnow K."/>
            <person name="Smits M."/>
            <person name="Meyer K."/>
            <person name="Brinkhoff T."/>
            <person name="Simon M."/>
            <person name="Daniel R."/>
        </authorList>
    </citation>
    <scope>NUCLEOTIDE SEQUENCE [LARGE SCALE GENOMIC DNA]</scope>
    <source>
        <strain evidence="1 2">307</strain>
    </source>
</reference>
<proteinExistence type="predicted"/>
<gene>
    <name evidence="1" type="ORF">OAN307_c11010</name>
</gene>
<dbReference type="Proteomes" id="UP000005307">
    <property type="component" value="Chromosome"/>
</dbReference>
<organism evidence="1 2">
    <name type="scientific">Octadecabacter antarcticus 307</name>
    <dbReference type="NCBI Taxonomy" id="391626"/>
    <lineage>
        <taxon>Bacteria</taxon>
        <taxon>Pseudomonadati</taxon>
        <taxon>Pseudomonadota</taxon>
        <taxon>Alphaproteobacteria</taxon>
        <taxon>Rhodobacterales</taxon>
        <taxon>Roseobacteraceae</taxon>
        <taxon>Octadecabacter</taxon>
    </lineage>
</organism>
<sequence length="48" mass="5427">MNNGSGGFDRSFLSATLRIPITMHSDLQDFDWDATPAHKLTWTQSFLV</sequence>
<dbReference type="KEGG" id="oat:OAN307_c11010"/>
<keyword evidence="2" id="KW-1185">Reference proteome</keyword>
<accession>M9R900</accession>
<evidence type="ECO:0000313" key="2">
    <source>
        <dbReference type="Proteomes" id="UP000005307"/>
    </source>
</evidence>
<dbReference type="AlphaFoldDB" id="M9R900"/>
<protein>
    <submittedName>
        <fullName evidence="1">Uncharacterized protein</fullName>
    </submittedName>
</protein>
<name>M9R900_9RHOB</name>
<dbReference type="EMBL" id="CP003740">
    <property type="protein sequence ID" value="AGI66806.1"/>
    <property type="molecule type" value="Genomic_DNA"/>
</dbReference>
<evidence type="ECO:0000313" key="1">
    <source>
        <dbReference type="EMBL" id="AGI66806.1"/>
    </source>
</evidence>